<keyword evidence="4" id="KW-1185">Reference proteome</keyword>
<sequence>MSRTREPSQKVIFSSGGMTLPNIPRIAADEKSRQKYLSEYDKYEPELHRHHLGAADTTNTIGLKDVPAEFDRTVPSLSGPTEAELEYERAREHRKTHALRRGYRGGAAAADSETAAPVPRRSLAPPPQPQPLLEMGSEEPLPPLQRASPSASRPSSAAAVAAAAPAAEDSALPTTDDADATRAPAAAAAVVVVVDPAAPAPAAAPAPRPPSARGRPGPLADSTVAGSHPRAHTAPSLKVPPTANRLGQRTGPSSAAPTRVPRPRSRPPPQPVRFSAPAVVTPPTLRRPRTAMGTREAPTAESTARVLRVLLDPPQQFASSLRLNLSFCDLGWLRDGQPAPHHLTTVANYSGDDAASPHFRINSPRSVIALLENGVQPKDWNPNTAAASAAAALSALGTTTPDTAAVQAEVREHRRAHVQAQRDALRHTLQDTYALLCARAPLNEIVDWYRRLRQADMEVNVALEEEEQQSLATAVRLRQERQRRVFETNKLRMMRQVQQAKEMQERQDASDQRKVQAEAEAEEARQRKALEEQEGRRQQLARLEAHRAERQRREEAYREQLQARLSKAELRNVERAAARERQLRAVQEQREAQEAERLRRLARNTALLEEQAATQEQRRLEKDAKLEQLRVTREARLVEEHRVLVAKQQRAAQLREEARQRAVEAEEAVRQAAMQRQQHADERLREFHLRRQQEAAERAAVEAAHYDRIDEVRAQAFAKEEQFKATVEEKLQQHEDLYRQSRSRQVADIMWRREADWEAEESKAYAVLQMQRIVEFKKLHTVVELLEKRKVANAIVRQRELVCEQAMRDRDSLRLERDALKRRVTSSLL</sequence>
<name>A0AAW0EWL1_9TRYP</name>
<evidence type="ECO:0000256" key="1">
    <source>
        <dbReference type="SAM" id="Coils"/>
    </source>
</evidence>
<comment type="caution">
    <text evidence="3">The sequence shown here is derived from an EMBL/GenBank/DDBJ whole genome shotgun (WGS) entry which is preliminary data.</text>
</comment>
<feature type="compositionally biased region" description="Basic residues" evidence="2">
    <location>
        <begin position="92"/>
        <end position="103"/>
    </location>
</feature>
<accession>A0AAW0EWL1</accession>
<proteinExistence type="predicted"/>
<feature type="compositionally biased region" description="Basic and acidic residues" evidence="2">
    <location>
        <begin position="502"/>
        <end position="539"/>
    </location>
</feature>
<evidence type="ECO:0000313" key="3">
    <source>
        <dbReference type="EMBL" id="KAK7197902.1"/>
    </source>
</evidence>
<feature type="region of interest" description="Disordered" evidence="2">
    <location>
        <begin position="72"/>
        <end position="180"/>
    </location>
</feature>
<keyword evidence="1" id="KW-0175">Coiled coil</keyword>
<dbReference type="AlphaFoldDB" id="A0AAW0EWL1"/>
<dbReference type="Proteomes" id="UP001430356">
    <property type="component" value="Unassembled WGS sequence"/>
</dbReference>
<feature type="compositionally biased region" description="Low complexity" evidence="2">
    <location>
        <begin position="106"/>
        <end position="123"/>
    </location>
</feature>
<organism evidence="3 4">
    <name type="scientific">Novymonas esmeraldas</name>
    <dbReference type="NCBI Taxonomy" id="1808958"/>
    <lineage>
        <taxon>Eukaryota</taxon>
        <taxon>Discoba</taxon>
        <taxon>Euglenozoa</taxon>
        <taxon>Kinetoplastea</taxon>
        <taxon>Metakinetoplastina</taxon>
        <taxon>Trypanosomatida</taxon>
        <taxon>Trypanosomatidae</taxon>
        <taxon>Novymonas</taxon>
    </lineage>
</organism>
<dbReference type="PANTHER" id="PTHR38019:SF1">
    <property type="entry name" value="N-ACETYLTRANSFERASE DOMAIN-CONTAINING PROTEIN"/>
    <property type="match status" value="1"/>
</dbReference>
<protein>
    <submittedName>
        <fullName evidence="3">Uncharacterized protein</fullName>
    </submittedName>
</protein>
<feature type="compositionally biased region" description="Low complexity" evidence="2">
    <location>
        <begin position="211"/>
        <end position="220"/>
    </location>
</feature>
<feature type="region of interest" description="Disordered" evidence="2">
    <location>
        <begin position="496"/>
        <end position="539"/>
    </location>
</feature>
<evidence type="ECO:0000256" key="2">
    <source>
        <dbReference type="SAM" id="MobiDB-lite"/>
    </source>
</evidence>
<feature type="compositionally biased region" description="Pro residues" evidence="2">
    <location>
        <begin position="200"/>
        <end position="210"/>
    </location>
</feature>
<feature type="region of interest" description="Disordered" evidence="2">
    <location>
        <begin position="200"/>
        <end position="302"/>
    </location>
</feature>
<dbReference type="EMBL" id="JAECZO010000124">
    <property type="protein sequence ID" value="KAK7197902.1"/>
    <property type="molecule type" value="Genomic_DNA"/>
</dbReference>
<feature type="coiled-coil region" evidence="1">
    <location>
        <begin position="648"/>
        <end position="682"/>
    </location>
</feature>
<reference evidence="3 4" key="1">
    <citation type="journal article" date="2021" name="MBio">
        <title>A New Model Trypanosomatid, Novymonas esmeraldas: Genomic Perception of Its 'Candidatus Pandoraea novymonadis' Endosymbiont.</title>
        <authorList>
            <person name="Zakharova A."/>
            <person name="Saura A."/>
            <person name="Butenko A."/>
            <person name="Podesvova L."/>
            <person name="Warmusova S."/>
            <person name="Kostygov A.Y."/>
            <person name="Nenarokova A."/>
            <person name="Lukes J."/>
            <person name="Opperdoes F.R."/>
            <person name="Yurchenko V."/>
        </authorList>
    </citation>
    <scope>NUCLEOTIDE SEQUENCE [LARGE SCALE GENOMIC DNA]</scope>
    <source>
        <strain evidence="3 4">E262AT.01</strain>
    </source>
</reference>
<dbReference type="PANTHER" id="PTHR38019">
    <property type="entry name" value="KDA ANTIGEN P200, PUTATIVE-RELATED"/>
    <property type="match status" value="1"/>
</dbReference>
<evidence type="ECO:0000313" key="4">
    <source>
        <dbReference type="Proteomes" id="UP001430356"/>
    </source>
</evidence>
<feature type="compositionally biased region" description="Low complexity" evidence="2">
    <location>
        <begin position="144"/>
        <end position="180"/>
    </location>
</feature>
<gene>
    <name evidence="3" type="ORF">NESM_000744600</name>
</gene>